<evidence type="ECO:0000256" key="4">
    <source>
        <dbReference type="ARBA" id="ARBA00022807"/>
    </source>
</evidence>
<keyword evidence="2" id="KW-0645">Protease</keyword>
<dbReference type="PANTHER" id="PTHR39178">
    <property type="entry name" value="HYPOTHETICAL RIBOSOME-ASSOCIATED PROTEIN"/>
    <property type="match status" value="1"/>
</dbReference>
<evidence type="ECO:0000313" key="8">
    <source>
        <dbReference type="Proteomes" id="UP000050833"/>
    </source>
</evidence>
<keyword evidence="3" id="KW-0378">Hydrolase</keyword>
<dbReference type="GO" id="GO:0006508">
    <property type="term" value="P:proteolysis"/>
    <property type="evidence" value="ECO:0007669"/>
    <property type="project" value="UniProtKB-KW"/>
</dbReference>
<organism evidence="7 8">
    <name type="scientific">Butyribacter intestini</name>
    <dbReference type="NCBI Taxonomy" id="1703332"/>
    <lineage>
        <taxon>Bacteria</taxon>
        <taxon>Bacillati</taxon>
        <taxon>Bacillota</taxon>
        <taxon>Clostridia</taxon>
        <taxon>Lachnospirales</taxon>
        <taxon>Lachnospiraceae</taxon>
        <taxon>Butyribacter</taxon>
    </lineage>
</organism>
<comment type="caution">
    <text evidence="7">The sequence shown here is derived from an EMBL/GenBank/DDBJ whole genome shotgun (WGS) entry which is preliminary data.</text>
</comment>
<dbReference type="Proteomes" id="UP000050833">
    <property type="component" value="Unassembled WGS sequence"/>
</dbReference>
<dbReference type="CDD" id="cd16332">
    <property type="entry name" value="Prp-like"/>
    <property type="match status" value="1"/>
</dbReference>
<evidence type="ECO:0000256" key="2">
    <source>
        <dbReference type="ARBA" id="ARBA00022670"/>
    </source>
</evidence>
<evidence type="ECO:0000313" key="7">
    <source>
        <dbReference type="EMBL" id="KQC86532.1"/>
    </source>
</evidence>
<dbReference type="Gene3D" id="3.30.70.1490">
    <property type="entry name" value="Cysteine protease Prp"/>
    <property type="match status" value="1"/>
</dbReference>
<keyword evidence="4" id="KW-0788">Thiol protease</keyword>
<evidence type="ECO:0000256" key="5">
    <source>
        <dbReference type="ARBA" id="ARBA00044503"/>
    </source>
</evidence>
<reference evidence="7 8" key="1">
    <citation type="submission" date="2015-10" db="EMBL/GenBank/DDBJ databases">
        <title>Butyribacter intestini gen. nov., sp. nov., a butyric acid-producing bacterium of the family Lachnospiraceae isolated from the human faeces.</title>
        <authorList>
            <person name="Zou Y."/>
            <person name="Xue W."/>
            <person name="Luo G."/>
            <person name="Lv M."/>
        </authorList>
    </citation>
    <scope>NUCLEOTIDE SEQUENCE [LARGE SCALE GENOMIC DNA]</scope>
    <source>
        <strain evidence="7 8">TF01-11</strain>
    </source>
</reference>
<sequence>MIDVTLFQNDSGDYVGFRMTGHAEYAEYGSDIVCAAVSVLVINTINSVEKFTDDEFNSAVHEEKDIVLFGIKSEKVSESAKLLLNSLVLGLEGIQAEYGKKYIKIRKKRKQEV</sequence>
<accession>A0AAW3JV79</accession>
<dbReference type="Pfam" id="PF04327">
    <property type="entry name" value="Peptidase_Prp"/>
    <property type="match status" value="1"/>
</dbReference>
<name>A0AAW3JV79_9FIRM</name>
<evidence type="ECO:0000256" key="1">
    <source>
        <dbReference type="ARBA" id="ARBA00022517"/>
    </source>
</evidence>
<evidence type="ECO:0000256" key="3">
    <source>
        <dbReference type="ARBA" id="ARBA00022801"/>
    </source>
</evidence>
<dbReference type="GO" id="GO:0008234">
    <property type="term" value="F:cysteine-type peptidase activity"/>
    <property type="evidence" value="ECO:0007669"/>
    <property type="project" value="UniProtKB-KW"/>
</dbReference>
<dbReference type="EMBL" id="LLKB01000001">
    <property type="protein sequence ID" value="KQC86532.1"/>
    <property type="molecule type" value="Genomic_DNA"/>
</dbReference>
<dbReference type="SUPFAM" id="SSF118010">
    <property type="entry name" value="TM1457-like"/>
    <property type="match status" value="1"/>
</dbReference>
<comment type="similarity">
    <text evidence="5">Belongs to the Prp family.</text>
</comment>
<dbReference type="RefSeq" id="WP_022015280.1">
    <property type="nucleotide sequence ID" value="NZ_DBGBRS010000228.1"/>
</dbReference>
<keyword evidence="1" id="KW-0690">Ribosome biogenesis</keyword>
<dbReference type="InterPro" id="IPR007422">
    <property type="entry name" value="Peptidase_Prp"/>
</dbReference>
<gene>
    <name evidence="7" type="ORF">APZ18_04965</name>
</gene>
<dbReference type="GO" id="GO:0042254">
    <property type="term" value="P:ribosome biogenesis"/>
    <property type="evidence" value="ECO:0007669"/>
    <property type="project" value="UniProtKB-KW"/>
</dbReference>
<dbReference type="AlphaFoldDB" id="A0AAW3JV79"/>
<protein>
    <recommendedName>
        <fullName evidence="6">Ribosomal processing cysteine protease Prp</fullName>
    </recommendedName>
</protein>
<evidence type="ECO:0000256" key="6">
    <source>
        <dbReference type="ARBA" id="ARBA00044538"/>
    </source>
</evidence>
<dbReference type="InterPro" id="IPR036764">
    <property type="entry name" value="Peptidase_Prp_sf"/>
</dbReference>
<keyword evidence="8" id="KW-1185">Reference proteome</keyword>
<dbReference type="PANTHER" id="PTHR39178:SF1">
    <property type="entry name" value="RIBOSOMAL-PROCESSING CYSTEINE PROTEASE PRP"/>
    <property type="match status" value="1"/>
</dbReference>
<proteinExistence type="inferred from homology"/>